<evidence type="ECO:0000256" key="8">
    <source>
        <dbReference type="HAMAP-Rule" id="MF_01521"/>
    </source>
</evidence>
<keyword evidence="7 8" id="KW-0464">Manganese</keyword>
<dbReference type="RefSeq" id="WP_091906502.1">
    <property type="nucleotide sequence ID" value="NZ_FNLO01000003.1"/>
</dbReference>
<evidence type="ECO:0000256" key="2">
    <source>
        <dbReference type="ARBA" id="ARBA00022475"/>
    </source>
</evidence>
<feature type="chain" id="PRO_5017393129" description="Putative manganese efflux pump MntP" evidence="9">
    <location>
        <begin position="20"/>
        <end position="191"/>
    </location>
</feature>
<evidence type="ECO:0000256" key="7">
    <source>
        <dbReference type="ARBA" id="ARBA00023211"/>
    </source>
</evidence>
<feature type="transmembrane region" description="Helical" evidence="8">
    <location>
        <begin position="68"/>
        <end position="86"/>
    </location>
</feature>
<dbReference type="AlphaFoldDB" id="A0A1H2PMM9"/>
<organism evidence="10 11">
    <name type="scientific">Chitinasiproducens palmae</name>
    <dbReference type="NCBI Taxonomy" id="1770053"/>
    <lineage>
        <taxon>Bacteria</taxon>
        <taxon>Pseudomonadati</taxon>
        <taxon>Pseudomonadota</taxon>
        <taxon>Betaproteobacteria</taxon>
        <taxon>Burkholderiales</taxon>
        <taxon>Burkholderiaceae</taxon>
        <taxon>Chitinasiproducens</taxon>
    </lineage>
</organism>
<name>A0A1H2PMM9_9BURK</name>
<evidence type="ECO:0000256" key="6">
    <source>
        <dbReference type="ARBA" id="ARBA00023136"/>
    </source>
</evidence>
<evidence type="ECO:0000256" key="3">
    <source>
        <dbReference type="ARBA" id="ARBA00022692"/>
    </source>
</evidence>
<evidence type="ECO:0000313" key="11">
    <source>
        <dbReference type="Proteomes" id="UP000243719"/>
    </source>
</evidence>
<feature type="transmembrane region" description="Helical" evidence="8">
    <location>
        <begin position="168"/>
        <end position="188"/>
    </location>
</feature>
<evidence type="ECO:0000256" key="9">
    <source>
        <dbReference type="SAM" id="SignalP"/>
    </source>
</evidence>
<dbReference type="InterPro" id="IPR003810">
    <property type="entry name" value="Mntp/YtaF"/>
</dbReference>
<evidence type="ECO:0000313" key="10">
    <source>
        <dbReference type="EMBL" id="SDV47775.1"/>
    </source>
</evidence>
<protein>
    <recommendedName>
        <fullName evidence="8">Putative manganese efflux pump MntP</fullName>
    </recommendedName>
</protein>
<keyword evidence="6 8" id="KW-0472">Membrane</keyword>
<keyword evidence="9" id="KW-0732">Signal</keyword>
<comment type="caution">
    <text evidence="8">Lacks conserved residue(s) required for the propagation of feature annotation.</text>
</comment>
<dbReference type="InterPro" id="IPR022929">
    <property type="entry name" value="Put_MntP"/>
</dbReference>
<evidence type="ECO:0000256" key="1">
    <source>
        <dbReference type="ARBA" id="ARBA00022448"/>
    </source>
</evidence>
<dbReference type="GO" id="GO:0005384">
    <property type="term" value="F:manganese ion transmembrane transporter activity"/>
    <property type="evidence" value="ECO:0007669"/>
    <property type="project" value="UniProtKB-UniRule"/>
</dbReference>
<proteinExistence type="inferred from homology"/>
<dbReference type="EMBL" id="FNLO01000003">
    <property type="protein sequence ID" value="SDV47775.1"/>
    <property type="molecule type" value="Genomic_DNA"/>
</dbReference>
<comment type="similarity">
    <text evidence="8">Belongs to the MntP (TC 9.B.29) family.</text>
</comment>
<feature type="signal peptide" evidence="9">
    <location>
        <begin position="1"/>
        <end position="19"/>
    </location>
</feature>
<sequence>MNLLSTFMLAFAMSTDAFAASIGKGAALHRPCLREALRTGLIFGVIEALTPLLGWAIGLAAARYVARWDHWIAFSLLGVLGLRMIYSGLARARADDDPAARPGRHSFWVLALTAFATSIDALTVGVGLAFVDVDILRTAVAIGTATMIMATTGIMLGRMLGSRIGRGAEIGGGVMLIGIGATILAQHLHPF</sequence>
<keyword evidence="3 8" id="KW-0812">Transmembrane</keyword>
<evidence type="ECO:0000256" key="5">
    <source>
        <dbReference type="ARBA" id="ARBA00023065"/>
    </source>
</evidence>
<feature type="transmembrane region" description="Helical" evidence="8">
    <location>
        <begin position="135"/>
        <end position="156"/>
    </location>
</feature>
<dbReference type="Proteomes" id="UP000243719">
    <property type="component" value="Unassembled WGS sequence"/>
</dbReference>
<reference evidence="11" key="1">
    <citation type="submission" date="2016-09" db="EMBL/GenBank/DDBJ databases">
        <authorList>
            <person name="Varghese N."/>
            <person name="Submissions S."/>
        </authorList>
    </citation>
    <scope>NUCLEOTIDE SEQUENCE [LARGE SCALE GENOMIC DNA]</scope>
    <source>
        <strain evidence="11">JS23</strain>
    </source>
</reference>
<dbReference type="PANTHER" id="PTHR35529">
    <property type="entry name" value="MANGANESE EFFLUX PUMP MNTP-RELATED"/>
    <property type="match status" value="1"/>
</dbReference>
<comment type="function">
    <text evidence="8">Probably functions as a manganese efflux pump.</text>
</comment>
<feature type="transmembrane region" description="Helical" evidence="8">
    <location>
        <begin position="107"/>
        <end position="129"/>
    </location>
</feature>
<dbReference type="PANTHER" id="PTHR35529:SF1">
    <property type="entry name" value="MANGANESE EFFLUX PUMP MNTP-RELATED"/>
    <property type="match status" value="1"/>
</dbReference>
<evidence type="ECO:0000256" key="4">
    <source>
        <dbReference type="ARBA" id="ARBA00022989"/>
    </source>
</evidence>
<keyword evidence="2 8" id="KW-1003">Cell membrane</keyword>
<dbReference type="Pfam" id="PF02659">
    <property type="entry name" value="Mntp"/>
    <property type="match status" value="1"/>
</dbReference>
<dbReference type="STRING" id="1770053.SAMN05216551_103288"/>
<dbReference type="OrthoDB" id="9811590at2"/>
<accession>A0A1H2PMM9</accession>
<keyword evidence="1 8" id="KW-0813">Transport</keyword>
<keyword evidence="5 8" id="KW-0406">Ion transport</keyword>
<comment type="subcellular location">
    <subcellularLocation>
        <location evidence="8">Cell membrane</location>
        <topology evidence="8">Multi-pass membrane protein</topology>
    </subcellularLocation>
</comment>
<dbReference type="NCBIfam" id="NF008546">
    <property type="entry name" value="PRK11469.1"/>
    <property type="match status" value="1"/>
</dbReference>
<dbReference type="GO" id="GO:0005886">
    <property type="term" value="C:plasma membrane"/>
    <property type="evidence" value="ECO:0007669"/>
    <property type="project" value="UniProtKB-SubCell"/>
</dbReference>
<dbReference type="HAMAP" id="MF_01521">
    <property type="entry name" value="MntP_pump"/>
    <property type="match status" value="1"/>
</dbReference>
<gene>
    <name evidence="8" type="primary">mntP</name>
    <name evidence="10" type="ORF">SAMN05216551_103288</name>
</gene>
<keyword evidence="4 8" id="KW-1133">Transmembrane helix</keyword>
<keyword evidence="11" id="KW-1185">Reference proteome</keyword>